<evidence type="ECO:0000313" key="2">
    <source>
        <dbReference type="EMBL" id="QSB43541.1"/>
    </source>
</evidence>
<sequence>MLGLRMAGNALMLALAMSLAGCGDGAGGAGASEKGDTGNRANGILPVEDGDESLLGSVNLPSPNWMPQDMPLPQDAHIYLATHIPRNGEPDLFMVQAKSLVDAKAYADAFYEWAKNRNLNPELAAL</sequence>
<dbReference type="PROSITE" id="PS51257">
    <property type="entry name" value="PROKAR_LIPOPROTEIN"/>
    <property type="match status" value="1"/>
</dbReference>
<keyword evidence="3" id="KW-1185">Reference proteome</keyword>
<accession>A0ABX7K8P5</accession>
<evidence type="ECO:0000313" key="3">
    <source>
        <dbReference type="Proteomes" id="UP000663637"/>
    </source>
</evidence>
<evidence type="ECO:0000256" key="1">
    <source>
        <dbReference type="SAM" id="SignalP"/>
    </source>
</evidence>
<keyword evidence="1" id="KW-0732">Signal</keyword>
<dbReference type="Proteomes" id="UP000663637">
    <property type="component" value="Chromosome"/>
</dbReference>
<organism evidence="2 3">
    <name type="scientific">Tsuneonella flava</name>
    <dbReference type="NCBI Taxonomy" id="2055955"/>
    <lineage>
        <taxon>Bacteria</taxon>
        <taxon>Pseudomonadati</taxon>
        <taxon>Pseudomonadota</taxon>
        <taxon>Alphaproteobacteria</taxon>
        <taxon>Sphingomonadales</taxon>
        <taxon>Erythrobacteraceae</taxon>
        <taxon>Tsuneonella</taxon>
    </lineage>
</organism>
<feature type="chain" id="PRO_5045659094" evidence="1">
    <location>
        <begin position="23"/>
        <end position="126"/>
    </location>
</feature>
<feature type="signal peptide" evidence="1">
    <location>
        <begin position="1"/>
        <end position="22"/>
    </location>
</feature>
<dbReference type="EMBL" id="CP061510">
    <property type="protein sequence ID" value="QSB43541.1"/>
    <property type="molecule type" value="Genomic_DNA"/>
</dbReference>
<gene>
    <name evidence="2" type="ORF">IDJ81_09090</name>
</gene>
<dbReference type="RefSeq" id="WP_205440901.1">
    <property type="nucleotide sequence ID" value="NZ_CP061510.1"/>
</dbReference>
<name>A0ABX7K8P5_9SPHN</name>
<protein>
    <submittedName>
        <fullName evidence="2">Uncharacterized protein</fullName>
    </submittedName>
</protein>
<proteinExistence type="predicted"/>
<reference evidence="2 3" key="1">
    <citation type="submission" date="2020-09" db="EMBL/GenBank/DDBJ databases">
        <title>Complete genome sequence of altererythrobacter flavus SS-21NJ, isolated from Dongying oil sludge in Shandong province.</title>
        <authorList>
            <person name="Sun S."/>
            <person name="Zhang Z."/>
        </authorList>
    </citation>
    <scope>NUCLEOTIDE SEQUENCE [LARGE SCALE GENOMIC DNA]</scope>
    <source>
        <strain evidence="2 3">SS-21NJ</strain>
    </source>
</reference>